<feature type="signal peptide" evidence="1">
    <location>
        <begin position="1"/>
        <end position="21"/>
    </location>
</feature>
<sequence>MKLFILVLVLTLSACSSTQVTKPTEPLADTVNLELETKESAEKAPEVPESQKVYYFQHRLLPELTYDSVSGDLLFADLMQRDLAKLQSIAAEIISADYATGMASKYYPEHDAALITFPTPKSLTNCFFVLIKKGDKGYHFYTYEKTLSFSEDDPVKGVVGLWSEDGTHGNLGGRTYSTADEFVSDLMKE</sequence>
<gene>
    <name evidence="2" type="ORF">BTO11_14015</name>
</gene>
<dbReference type="OrthoDB" id="6400538at2"/>
<dbReference type="PROSITE" id="PS51257">
    <property type="entry name" value="PROKAR_LIPOPROTEIN"/>
    <property type="match status" value="1"/>
</dbReference>
<evidence type="ECO:0000256" key="1">
    <source>
        <dbReference type="SAM" id="SignalP"/>
    </source>
</evidence>
<evidence type="ECO:0000313" key="3">
    <source>
        <dbReference type="Proteomes" id="UP000239007"/>
    </source>
</evidence>
<proteinExistence type="predicted"/>
<reference evidence="2 3" key="1">
    <citation type="submission" date="2016-12" db="EMBL/GenBank/DDBJ databases">
        <title>Diversity of luminous bacteria.</title>
        <authorList>
            <person name="Yoshizawa S."/>
            <person name="Kogure K."/>
        </authorList>
    </citation>
    <scope>NUCLEOTIDE SEQUENCE [LARGE SCALE GENOMIC DNA]</scope>
    <source>
        <strain evidence="2 3">SA4-48</strain>
    </source>
</reference>
<accession>A0A2S7UYS5</accession>
<protein>
    <submittedName>
        <fullName evidence="2">Uncharacterized protein</fullName>
    </submittedName>
</protein>
<comment type="caution">
    <text evidence="2">The sequence shown here is derived from an EMBL/GenBank/DDBJ whole genome shotgun (WGS) entry which is preliminary data.</text>
</comment>
<keyword evidence="3" id="KW-1185">Reference proteome</keyword>
<evidence type="ECO:0000313" key="2">
    <source>
        <dbReference type="EMBL" id="PQJ54652.1"/>
    </source>
</evidence>
<name>A0A2S7UYS5_9GAMM</name>
<organism evidence="2 3">
    <name type="scientific">Psychrosphaera saromensis</name>
    <dbReference type="NCBI Taxonomy" id="716813"/>
    <lineage>
        <taxon>Bacteria</taxon>
        <taxon>Pseudomonadati</taxon>
        <taxon>Pseudomonadota</taxon>
        <taxon>Gammaproteobacteria</taxon>
        <taxon>Alteromonadales</taxon>
        <taxon>Pseudoalteromonadaceae</taxon>
        <taxon>Psychrosphaera</taxon>
    </lineage>
</organism>
<keyword evidence="1" id="KW-0732">Signal</keyword>
<dbReference type="EMBL" id="MSCH01000003">
    <property type="protein sequence ID" value="PQJ54652.1"/>
    <property type="molecule type" value="Genomic_DNA"/>
</dbReference>
<dbReference type="RefSeq" id="WP_105053171.1">
    <property type="nucleotide sequence ID" value="NZ_BMYG01000001.1"/>
</dbReference>
<feature type="chain" id="PRO_5015572665" evidence="1">
    <location>
        <begin position="22"/>
        <end position="189"/>
    </location>
</feature>
<dbReference type="AlphaFoldDB" id="A0A2S7UYS5"/>
<dbReference type="Proteomes" id="UP000239007">
    <property type="component" value="Unassembled WGS sequence"/>
</dbReference>